<sequence>MRPAITVLTAFLACTTNVNGYFTGPPGGGRFMGGGHEWDPAKIVVVGGYLKPKMYNNQYFYEEKEKKERHGRIERKLTEAYCSNMKKSRKSRQKFKGIDADNILDADFEIRQGLVKYIKEHFDNVNLLDELTTAAANLEASVKQNKQKGMEVKRQIVVNFLDENKISLEKIMGRKDYEKQVESAKEDAVKARVLSHENKRQMKKARDAMSRVFKSVNF</sequence>
<gene>
    <name evidence="2" type="ORF">LDAN0321_LOCUS13438</name>
</gene>
<evidence type="ECO:0000313" key="2">
    <source>
        <dbReference type="EMBL" id="CAD9591124.1"/>
    </source>
</evidence>
<organism evidence="2">
    <name type="scientific">Leptocylindrus danicus</name>
    <dbReference type="NCBI Taxonomy" id="163516"/>
    <lineage>
        <taxon>Eukaryota</taxon>
        <taxon>Sar</taxon>
        <taxon>Stramenopiles</taxon>
        <taxon>Ochrophyta</taxon>
        <taxon>Bacillariophyta</taxon>
        <taxon>Coscinodiscophyceae</taxon>
        <taxon>Chaetocerotophycidae</taxon>
        <taxon>Leptocylindrales</taxon>
        <taxon>Leptocylindraceae</taxon>
        <taxon>Leptocylindrus</taxon>
    </lineage>
</organism>
<reference evidence="2" key="1">
    <citation type="submission" date="2021-01" db="EMBL/GenBank/DDBJ databases">
        <authorList>
            <person name="Corre E."/>
            <person name="Pelletier E."/>
            <person name="Niang G."/>
            <person name="Scheremetjew M."/>
            <person name="Finn R."/>
            <person name="Kale V."/>
            <person name="Holt S."/>
            <person name="Cochrane G."/>
            <person name="Meng A."/>
            <person name="Brown T."/>
            <person name="Cohen L."/>
        </authorList>
    </citation>
    <scope>NUCLEOTIDE SEQUENCE</scope>
    <source>
        <strain evidence="2">B650</strain>
    </source>
</reference>
<evidence type="ECO:0000256" key="1">
    <source>
        <dbReference type="SAM" id="SignalP"/>
    </source>
</evidence>
<name>A0A7S2PD38_9STRA</name>
<feature type="signal peptide" evidence="1">
    <location>
        <begin position="1"/>
        <end position="20"/>
    </location>
</feature>
<feature type="chain" id="PRO_5031235567" evidence="1">
    <location>
        <begin position="21"/>
        <end position="218"/>
    </location>
</feature>
<accession>A0A7S2PD38</accession>
<keyword evidence="1" id="KW-0732">Signal</keyword>
<dbReference type="EMBL" id="HBGY01021360">
    <property type="protein sequence ID" value="CAD9591124.1"/>
    <property type="molecule type" value="Transcribed_RNA"/>
</dbReference>
<proteinExistence type="predicted"/>
<dbReference type="AlphaFoldDB" id="A0A7S2PD38"/>
<protein>
    <submittedName>
        <fullName evidence="2">Uncharacterized protein</fullName>
    </submittedName>
</protein>